<comment type="caution">
    <text evidence="2">The sequence shown here is derived from an EMBL/GenBank/DDBJ whole genome shotgun (WGS) entry which is preliminary data.</text>
</comment>
<dbReference type="Proteomes" id="UP000308671">
    <property type="component" value="Unassembled WGS sequence"/>
</dbReference>
<evidence type="ECO:0000313" key="3">
    <source>
        <dbReference type="Proteomes" id="UP000308671"/>
    </source>
</evidence>
<feature type="chain" id="PRO_5020520074" description="SMP-30/Gluconolactonase/LRE-like region domain-containing protein" evidence="1">
    <location>
        <begin position="24"/>
        <end position="326"/>
    </location>
</feature>
<keyword evidence="1" id="KW-0732">Signal</keyword>
<feature type="signal peptide" evidence="1">
    <location>
        <begin position="1"/>
        <end position="23"/>
    </location>
</feature>
<dbReference type="PANTHER" id="PTHR42060:SF1">
    <property type="entry name" value="NHL REPEAT-CONTAINING PROTEIN"/>
    <property type="match status" value="1"/>
</dbReference>
<sequence>MRLCHLTQALALIPLVSEGFVSAQQYPIKVLHEFSKPTWLDSNACSQKVRHNGEVLVTSATTNAIRLVKPESPEEAITVASIPGGNGANGITEMGRDIFYVNGGNFTVATGPITGSYGVWKLDLRRAQPVISLVTALPDVRLANGIARLHPTDETHLLISDPIAAEIIRVNVVTGEYVRVINDTALRAVAPNPNGVSVLRTSESYVYFNNQGSSFCRIPISTTTGLATGPSETIVTLDDHSFAISRDGKKAWMSSNFINSLQEIDIEKRTARIVVQNQTDFITPTGVALGKSDGKDVLYVTTGGGLVWATMEAVTGGRLIQVNIEA</sequence>
<name>A0A4S8QP21_9HELO</name>
<accession>A0A4S8QP21</accession>
<dbReference type="EMBL" id="PQXL01000358">
    <property type="protein sequence ID" value="THV46803.1"/>
    <property type="molecule type" value="Genomic_DNA"/>
</dbReference>
<keyword evidence="3" id="KW-1185">Reference proteome</keyword>
<dbReference type="PANTHER" id="PTHR42060">
    <property type="entry name" value="NHL REPEAT-CONTAINING PROTEIN-RELATED"/>
    <property type="match status" value="1"/>
</dbReference>
<proteinExistence type="predicted"/>
<dbReference type="InterPro" id="IPR052998">
    <property type="entry name" value="Hetero-Diels-Alderase-like"/>
</dbReference>
<dbReference type="OrthoDB" id="9977941at2759"/>
<evidence type="ECO:0000313" key="2">
    <source>
        <dbReference type="EMBL" id="THV46803.1"/>
    </source>
</evidence>
<organism evidence="2 3">
    <name type="scientific">Botrytis galanthina</name>
    <dbReference type="NCBI Taxonomy" id="278940"/>
    <lineage>
        <taxon>Eukaryota</taxon>
        <taxon>Fungi</taxon>
        <taxon>Dikarya</taxon>
        <taxon>Ascomycota</taxon>
        <taxon>Pezizomycotina</taxon>
        <taxon>Leotiomycetes</taxon>
        <taxon>Helotiales</taxon>
        <taxon>Sclerotiniaceae</taxon>
        <taxon>Botrytis</taxon>
    </lineage>
</organism>
<protein>
    <recommendedName>
        <fullName evidence="4">SMP-30/Gluconolactonase/LRE-like region domain-containing protein</fullName>
    </recommendedName>
</protein>
<dbReference type="SUPFAM" id="SSF63829">
    <property type="entry name" value="Calcium-dependent phosphotriesterase"/>
    <property type="match status" value="1"/>
</dbReference>
<dbReference type="InterPro" id="IPR011042">
    <property type="entry name" value="6-blade_b-propeller_TolB-like"/>
</dbReference>
<evidence type="ECO:0000256" key="1">
    <source>
        <dbReference type="SAM" id="SignalP"/>
    </source>
</evidence>
<dbReference type="AlphaFoldDB" id="A0A4S8QP21"/>
<gene>
    <name evidence="2" type="ORF">BGAL_0358g00010</name>
</gene>
<evidence type="ECO:0008006" key="4">
    <source>
        <dbReference type="Google" id="ProtNLM"/>
    </source>
</evidence>
<dbReference type="Gene3D" id="2.120.10.30">
    <property type="entry name" value="TolB, C-terminal domain"/>
    <property type="match status" value="1"/>
</dbReference>
<reference evidence="2 3" key="1">
    <citation type="submission" date="2017-12" db="EMBL/GenBank/DDBJ databases">
        <title>Comparative genomics of Botrytis spp.</title>
        <authorList>
            <person name="Valero-Jimenez C.A."/>
            <person name="Tapia P."/>
            <person name="Veloso J."/>
            <person name="Silva-Moreno E."/>
            <person name="Staats M."/>
            <person name="Valdes J.H."/>
            <person name="Van Kan J.A.L."/>
        </authorList>
    </citation>
    <scope>NUCLEOTIDE SEQUENCE [LARGE SCALE GENOMIC DNA]</scope>
    <source>
        <strain evidence="2 3">MUCL435</strain>
    </source>
</reference>